<dbReference type="AlphaFoldDB" id="J8Q2W5"/>
<dbReference type="Proteomes" id="UP000006968">
    <property type="component" value="Chromosome XIV"/>
</dbReference>
<sequence length="174" mass="19532">MEHLSKKGFGQLLKRRTPVVDGSVKQDAMDFGTANRLRKLLRRRQSHQPFLKDASQCRIPGHFRNSRDVRDEVAVRCCARPAPSTLHIDERYIRYDVNTTPLIIVLAISVVFFGCLLVLKDIIIQFSQNIVSVAKWKILGASFGGTTHAGLFMGLVGTIFSPLSVVSSWLSFIF</sequence>
<reference evidence="2 3" key="1">
    <citation type="journal article" date="2013" name="BMC Genomics">
        <title>High quality de novo sequencing and assembly of the Saccharomyces arboricolus genome.</title>
        <authorList>
            <person name="Liti G."/>
            <person name="Nguyen Ba A.N."/>
            <person name="Blythe M."/>
            <person name="Mueller C.A."/>
            <person name="Bergstroem A."/>
            <person name="Cubillos F.A."/>
            <person name="Dafhnis-Calas F."/>
            <person name="Khoshraftar S."/>
            <person name="Malla S."/>
            <person name="Mehta N."/>
            <person name="Siow C.C."/>
            <person name="Warringer J."/>
            <person name="Moses A.M."/>
            <person name="Louis E.J."/>
            <person name="Nieduszynski C.A."/>
        </authorList>
    </citation>
    <scope>NUCLEOTIDE SEQUENCE [LARGE SCALE GENOMIC DNA]</scope>
    <source>
        <strain evidence="3">H-6 / AS 2.3317 / CBS 10644</strain>
    </source>
</reference>
<comment type="caution">
    <text evidence="2">The sequence shown here is derived from an EMBL/GenBank/DDBJ whole genome shotgun (WGS) entry which is preliminary data.</text>
</comment>
<feature type="transmembrane region" description="Helical" evidence="1">
    <location>
        <begin position="149"/>
        <end position="172"/>
    </location>
</feature>
<evidence type="ECO:0000313" key="2">
    <source>
        <dbReference type="EMBL" id="EJS41964.1"/>
    </source>
</evidence>
<feature type="transmembrane region" description="Helical" evidence="1">
    <location>
        <begin position="101"/>
        <end position="119"/>
    </location>
</feature>
<keyword evidence="1" id="KW-0812">Transmembrane</keyword>
<dbReference type="OrthoDB" id="4043816at2759"/>
<gene>
    <name evidence="2" type="ORF">SU7_3004</name>
</gene>
<name>J8Q2W5_SACAR</name>
<proteinExistence type="predicted"/>
<keyword evidence="1" id="KW-1133">Transmembrane helix</keyword>
<accession>J8Q2W5</accession>
<dbReference type="HOGENOM" id="CLU_1556490_0_0_1"/>
<keyword evidence="1" id="KW-0472">Membrane</keyword>
<evidence type="ECO:0000256" key="1">
    <source>
        <dbReference type="SAM" id="Phobius"/>
    </source>
</evidence>
<evidence type="ECO:0000313" key="3">
    <source>
        <dbReference type="Proteomes" id="UP000006968"/>
    </source>
</evidence>
<keyword evidence="3" id="KW-1185">Reference proteome</keyword>
<dbReference type="EMBL" id="ALIE01000170">
    <property type="protein sequence ID" value="EJS41964.1"/>
    <property type="molecule type" value="Genomic_DNA"/>
</dbReference>
<protein>
    <submittedName>
        <fullName evidence="2">YNL046W</fullName>
    </submittedName>
</protein>
<organism evidence="2 3">
    <name type="scientific">Saccharomyces arboricola (strain H-6 / AS 2.3317 / CBS 10644)</name>
    <name type="common">Yeast</name>
    <dbReference type="NCBI Taxonomy" id="1160507"/>
    <lineage>
        <taxon>Eukaryota</taxon>
        <taxon>Fungi</taxon>
        <taxon>Dikarya</taxon>
        <taxon>Ascomycota</taxon>
        <taxon>Saccharomycotina</taxon>
        <taxon>Saccharomycetes</taxon>
        <taxon>Saccharomycetales</taxon>
        <taxon>Saccharomycetaceae</taxon>
        <taxon>Saccharomyces</taxon>
    </lineage>
</organism>